<protein>
    <submittedName>
        <fullName evidence="1">Uncharacterized protein</fullName>
    </submittedName>
</protein>
<reference evidence="1 2" key="1">
    <citation type="submission" date="2016-11" db="EMBL/GenBank/DDBJ databases">
        <authorList>
            <person name="Jaros S."/>
            <person name="Januszkiewicz K."/>
            <person name="Wedrychowicz H."/>
        </authorList>
    </citation>
    <scope>NUCLEOTIDE SEQUENCE [LARGE SCALE GENOMIC DNA]</scope>
    <source>
        <strain evidence="1 2">DSM 19022</strain>
    </source>
</reference>
<evidence type="ECO:0000313" key="2">
    <source>
        <dbReference type="Proteomes" id="UP000184442"/>
    </source>
</evidence>
<sequence>MGKNRKLINLMTTVLILSFIFSIGSVNLAEAPSEDKKPFPKEERITKSLEQLVEKGVLKPEDVEKINNYLKIEREEKRKMFEQMKNMTEEQRKEFIRNYRKDKVDLWEKMVDDKIITKEQADEIRKLLPHHRHEGCKRKQQ</sequence>
<dbReference type="RefSeq" id="WP_073026018.1">
    <property type="nucleotide sequence ID" value="NZ_FQZS01000012.1"/>
</dbReference>
<organism evidence="1 2">
    <name type="scientific">Lutispora thermophila DSM 19022</name>
    <dbReference type="NCBI Taxonomy" id="1122184"/>
    <lineage>
        <taxon>Bacteria</taxon>
        <taxon>Bacillati</taxon>
        <taxon>Bacillota</taxon>
        <taxon>Clostridia</taxon>
        <taxon>Lutisporales</taxon>
        <taxon>Lutisporaceae</taxon>
        <taxon>Lutispora</taxon>
    </lineage>
</organism>
<gene>
    <name evidence="1" type="ORF">SAMN02745176_01952</name>
</gene>
<dbReference type="AlphaFoldDB" id="A0A1M6FGR2"/>
<name>A0A1M6FGR2_9FIRM</name>
<proteinExistence type="predicted"/>
<accession>A0A1M6FGR2</accession>
<dbReference type="EMBL" id="FQZS01000012">
    <property type="protein sequence ID" value="SHI96833.1"/>
    <property type="molecule type" value="Genomic_DNA"/>
</dbReference>
<evidence type="ECO:0000313" key="1">
    <source>
        <dbReference type="EMBL" id="SHI96833.1"/>
    </source>
</evidence>
<keyword evidence="2" id="KW-1185">Reference proteome</keyword>
<dbReference type="Proteomes" id="UP000184442">
    <property type="component" value="Unassembled WGS sequence"/>
</dbReference>